<dbReference type="PIRSF" id="PIRSF004869">
    <property type="entry name" value="PflX_prd"/>
    <property type="match status" value="1"/>
</dbReference>
<dbReference type="CDD" id="cd01335">
    <property type="entry name" value="Radical_SAM"/>
    <property type="match status" value="1"/>
</dbReference>
<dbReference type="InterPro" id="IPR016431">
    <property type="entry name" value="Pyrv-formate_lyase-activ_prd"/>
</dbReference>
<feature type="binding site" evidence="6">
    <location>
        <position position="85"/>
    </location>
    <ligand>
        <name>[4Fe-4S] cluster</name>
        <dbReference type="ChEBI" id="CHEBI:49883"/>
        <note>4Fe-4S-S-AdoMet</note>
    </ligand>
</feature>
<dbReference type="SFLD" id="SFLDS00029">
    <property type="entry name" value="Radical_SAM"/>
    <property type="match status" value="1"/>
</dbReference>
<comment type="cofactor">
    <cofactor evidence="6">
        <name>[4Fe-4S] cluster</name>
        <dbReference type="ChEBI" id="CHEBI:49883"/>
    </cofactor>
    <text evidence="6">Binds 1 [4Fe-4S] cluster. The cluster is coordinated with 3 cysteines and an exchangeable S-adenosyl-L-methionine.</text>
</comment>
<dbReference type="InterPro" id="IPR058240">
    <property type="entry name" value="rSAM_sf"/>
</dbReference>
<reference evidence="8" key="1">
    <citation type="submission" date="2016-04" db="EMBL/GenBank/DDBJ databases">
        <authorList>
            <person name="Evans L.H."/>
            <person name="Alamgir A."/>
            <person name="Owens N."/>
            <person name="Weber N.D."/>
            <person name="Virtaneva K."/>
            <person name="Barbian K."/>
            <person name="Babar A."/>
            <person name="Rosenke K."/>
        </authorList>
    </citation>
    <scope>NUCLEOTIDE SEQUENCE</scope>
    <source>
        <strain evidence="8">86</strain>
    </source>
</reference>
<dbReference type="GO" id="GO:0051539">
    <property type="term" value="F:4 iron, 4 sulfur cluster binding"/>
    <property type="evidence" value="ECO:0007669"/>
    <property type="project" value="UniProtKB-KW"/>
</dbReference>
<dbReference type="AlphaFoldDB" id="A0A212KC25"/>
<dbReference type="Gene3D" id="3.20.20.70">
    <property type="entry name" value="Aldolase class I"/>
    <property type="match status" value="1"/>
</dbReference>
<protein>
    <submittedName>
        <fullName evidence="8">Radical SAM domain protein</fullName>
    </submittedName>
</protein>
<evidence type="ECO:0000256" key="4">
    <source>
        <dbReference type="ARBA" id="ARBA00023004"/>
    </source>
</evidence>
<dbReference type="GO" id="GO:0046872">
    <property type="term" value="F:metal ion binding"/>
    <property type="evidence" value="ECO:0007669"/>
    <property type="project" value="UniProtKB-KW"/>
</dbReference>
<evidence type="ECO:0000256" key="3">
    <source>
        <dbReference type="ARBA" id="ARBA00022723"/>
    </source>
</evidence>
<dbReference type="InterPro" id="IPR007197">
    <property type="entry name" value="rSAM"/>
</dbReference>
<feature type="binding site" evidence="6">
    <location>
        <position position="92"/>
    </location>
    <ligand>
        <name>[4Fe-4S] cluster</name>
        <dbReference type="ChEBI" id="CHEBI:49883"/>
        <note>4Fe-4S-S-AdoMet</note>
    </ligand>
</feature>
<keyword evidence="3 6" id="KW-0479">Metal-binding</keyword>
<keyword evidence="5 6" id="KW-0411">Iron-sulfur</keyword>
<evidence type="ECO:0000256" key="5">
    <source>
        <dbReference type="ARBA" id="ARBA00023014"/>
    </source>
</evidence>
<dbReference type="GO" id="GO:0003824">
    <property type="term" value="F:catalytic activity"/>
    <property type="evidence" value="ECO:0007669"/>
    <property type="project" value="InterPro"/>
</dbReference>
<feature type="domain" description="Radical SAM core" evidence="7">
    <location>
        <begin position="70"/>
        <end position="295"/>
    </location>
</feature>
<dbReference type="PANTHER" id="PTHR30352:SF5">
    <property type="entry name" value="PYRUVATE FORMATE-LYASE 1-ACTIVATING ENZYME"/>
    <property type="match status" value="1"/>
</dbReference>
<organism evidence="8">
    <name type="scientific">uncultured delta proteobacterium</name>
    <dbReference type="NCBI Taxonomy" id="34034"/>
    <lineage>
        <taxon>Bacteria</taxon>
        <taxon>Deltaproteobacteria</taxon>
        <taxon>environmental samples</taxon>
    </lineage>
</organism>
<dbReference type="InterPro" id="IPR034457">
    <property type="entry name" value="Organic_radical-activating"/>
</dbReference>
<sequence length="343" mass="36213">MTIRAVLWEKDAASEGGVLCRACAHGCRIRDGAAGRCRVRVNKGGVLYSLSSGQVVACNLDPVEKKPLYHFLPGTTTLSFGTPGCNMTCAFCQNHALSQGNLPQPKGTAEALPDTLVSQTVASAIDAGAASVSFTYNEPCVSPELILAVAPRARDAGLATILVSNAYAGPASMDALRDCVRAANFDLKSFSDDFYATLCGARLAPVLRTIAQAVAFGWWVEITTLLIPGHNDSDAELKAIATFIKENLGAHVPWHVSRFRPMFRMPDVSPTPVASLERACAIGTAEGLHFVYAGNVPGHDAENTRCPACGAVALRRVGYLADTGFDGACPSCGQSIPGVWRTE</sequence>
<evidence type="ECO:0000256" key="6">
    <source>
        <dbReference type="PIRSR" id="PIRSR004869-50"/>
    </source>
</evidence>
<feature type="binding site" evidence="6">
    <location>
        <position position="89"/>
    </location>
    <ligand>
        <name>[4Fe-4S] cluster</name>
        <dbReference type="ChEBI" id="CHEBI:49883"/>
        <note>4Fe-4S-S-AdoMet</note>
    </ligand>
</feature>
<evidence type="ECO:0000256" key="2">
    <source>
        <dbReference type="ARBA" id="ARBA00022691"/>
    </source>
</evidence>
<keyword evidence="2 6" id="KW-0949">S-adenosyl-L-methionine</keyword>
<keyword evidence="1" id="KW-0004">4Fe-4S</keyword>
<evidence type="ECO:0000313" key="8">
    <source>
        <dbReference type="EMBL" id="SBW09241.1"/>
    </source>
</evidence>
<dbReference type="SUPFAM" id="SSF102114">
    <property type="entry name" value="Radical SAM enzymes"/>
    <property type="match status" value="1"/>
</dbReference>
<dbReference type="SFLD" id="SFLDG01101">
    <property type="entry name" value="Uncharacterised_Radical_SAM_Su"/>
    <property type="match status" value="1"/>
</dbReference>
<dbReference type="InterPro" id="IPR027596">
    <property type="entry name" value="AmmeMemoSam_rS"/>
</dbReference>
<dbReference type="EMBL" id="FLUQ01000005">
    <property type="protein sequence ID" value="SBW09241.1"/>
    <property type="molecule type" value="Genomic_DNA"/>
</dbReference>
<accession>A0A212KC25</accession>
<dbReference type="NCBIfam" id="TIGR04337">
    <property type="entry name" value="AmmeMemoSam_rS"/>
    <property type="match status" value="1"/>
</dbReference>
<gene>
    <name evidence="8" type="ORF">KL86DPRO_50109</name>
</gene>
<dbReference type="InterPro" id="IPR013785">
    <property type="entry name" value="Aldolase_TIM"/>
</dbReference>
<name>A0A212KC25_9DELT</name>
<evidence type="ECO:0000256" key="1">
    <source>
        <dbReference type="ARBA" id="ARBA00022485"/>
    </source>
</evidence>
<dbReference type="Pfam" id="PF04055">
    <property type="entry name" value="Radical_SAM"/>
    <property type="match status" value="1"/>
</dbReference>
<keyword evidence="4 6" id="KW-0408">Iron</keyword>
<dbReference type="PANTHER" id="PTHR30352">
    <property type="entry name" value="PYRUVATE FORMATE-LYASE-ACTIVATING ENZYME"/>
    <property type="match status" value="1"/>
</dbReference>
<dbReference type="PROSITE" id="PS51918">
    <property type="entry name" value="RADICAL_SAM"/>
    <property type="match status" value="1"/>
</dbReference>
<proteinExistence type="predicted"/>
<evidence type="ECO:0000259" key="7">
    <source>
        <dbReference type="PROSITE" id="PS51918"/>
    </source>
</evidence>